<accession>A0AAV5AGC1</accession>
<comment type="similarity">
    <text evidence="4">Belongs to the metallo-beta-lactamase superfamily. Glyoxalase II family.</text>
</comment>
<dbReference type="Pfam" id="PF16123">
    <property type="entry name" value="HAGH_C"/>
    <property type="match status" value="1"/>
</dbReference>
<name>A0AAV5AGC1_9AGAM</name>
<comment type="caution">
    <text evidence="11">The sequence shown here is derived from an EMBL/GenBank/DDBJ whole genome shotgun (WGS) entry which is preliminary data.</text>
</comment>
<proteinExistence type="inferred from homology"/>
<dbReference type="GO" id="GO:0004416">
    <property type="term" value="F:hydroxyacylglutathione hydrolase activity"/>
    <property type="evidence" value="ECO:0007669"/>
    <property type="project" value="UniProtKB-EC"/>
</dbReference>
<keyword evidence="7" id="KW-0378">Hydrolase</keyword>
<dbReference type="InterPro" id="IPR001279">
    <property type="entry name" value="Metallo-B-lactamas"/>
</dbReference>
<evidence type="ECO:0000256" key="7">
    <source>
        <dbReference type="ARBA" id="ARBA00022801"/>
    </source>
</evidence>
<evidence type="ECO:0000256" key="2">
    <source>
        <dbReference type="ARBA" id="ARBA00001947"/>
    </source>
</evidence>
<evidence type="ECO:0000256" key="1">
    <source>
        <dbReference type="ARBA" id="ARBA00001623"/>
    </source>
</evidence>
<dbReference type="EMBL" id="BPWL01000007">
    <property type="protein sequence ID" value="GJJ12011.1"/>
    <property type="molecule type" value="Genomic_DNA"/>
</dbReference>
<dbReference type="InterPro" id="IPR036866">
    <property type="entry name" value="RibonucZ/Hydroxyglut_hydro"/>
</dbReference>
<protein>
    <recommendedName>
        <fullName evidence="5">hydroxyacylglutathione hydrolase</fullName>
        <ecNumber evidence="5">3.1.2.6</ecNumber>
    </recommendedName>
    <alternativeName>
        <fullName evidence="9">Glyoxalase II</fullName>
    </alternativeName>
</protein>
<evidence type="ECO:0000256" key="6">
    <source>
        <dbReference type="ARBA" id="ARBA00022723"/>
    </source>
</evidence>
<comment type="catalytic activity">
    <reaction evidence="1">
        <text>an S-(2-hydroxyacyl)glutathione + H2O = a 2-hydroxy carboxylate + glutathione + H(+)</text>
        <dbReference type="Rhea" id="RHEA:21864"/>
        <dbReference type="ChEBI" id="CHEBI:15377"/>
        <dbReference type="ChEBI" id="CHEBI:15378"/>
        <dbReference type="ChEBI" id="CHEBI:57925"/>
        <dbReference type="ChEBI" id="CHEBI:58896"/>
        <dbReference type="ChEBI" id="CHEBI:71261"/>
        <dbReference type="EC" id="3.1.2.6"/>
    </reaction>
</comment>
<dbReference type="InterPro" id="IPR035680">
    <property type="entry name" value="Clx_II_MBL"/>
</dbReference>
<evidence type="ECO:0000256" key="9">
    <source>
        <dbReference type="ARBA" id="ARBA00031044"/>
    </source>
</evidence>
<dbReference type="CDD" id="cd07723">
    <property type="entry name" value="hydroxyacylglutathione_hydrolase_MBL-fold"/>
    <property type="match status" value="1"/>
</dbReference>
<dbReference type="SUPFAM" id="SSF56281">
    <property type="entry name" value="Metallo-hydrolase/oxidoreductase"/>
    <property type="match status" value="1"/>
</dbReference>
<comment type="cofactor">
    <cofactor evidence="2">
        <name>Zn(2+)</name>
        <dbReference type="ChEBI" id="CHEBI:29105"/>
    </cofactor>
</comment>
<dbReference type="PANTHER" id="PTHR11935:SF94">
    <property type="entry name" value="TENZING NORGAY, ISOFORM C"/>
    <property type="match status" value="1"/>
</dbReference>
<dbReference type="Proteomes" id="UP001050691">
    <property type="component" value="Unassembled WGS sequence"/>
</dbReference>
<sequence>MLRLPRPTVLTRTLSTSARFRMRVVPIPNQSDNYAYLLIDDASNKAAAVDPYDVPKVTAAAKQEGVEIVAGITTHHHRDHSGGNTEFVNNQHHPRNYLITYDVLQSAKYSSLPMYAGSNTAPAITNVVKDKDEFELGENIKIRALHTPCHTQDSTCFYVHDTKTGQNGVFTGLQCSSQQRSLYLFRDTLFRGGCGRFFEGTAEEMHSALSYLGTLPDSTVLYDGHEYTKGSYAFGRSVDPQGEGIQALGKLVASTSETTGKSTIGDEKKWNVFMRVDDSVIKDATGETDAVKVMAKLRSMKNNFKG</sequence>
<evidence type="ECO:0000313" key="12">
    <source>
        <dbReference type="Proteomes" id="UP001050691"/>
    </source>
</evidence>
<evidence type="ECO:0000259" key="10">
    <source>
        <dbReference type="SMART" id="SM00849"/>
    </source>
</evidence>
<dbReference type="AlphaFoldDB" id="A0AAV5AGC1"/>
<dbReference type="SMART" id="SM00849">
    <property type="entry name" value="Lactamase_B"/>
    <property type="match status" value="1"/>
</dbReference>
<dbReference type="InterPro" id="IPR032282">
    <property type="entry name" value="HAGH_C"/>
</dbReference>
<keyword evidence="8" id="KW-0862">Zinc</keyword>
<dbReference type="GO" id="GO:0046872">
    <property type="term" value="F:metal ion binding"/>
    <property type="evidence" value="ECO:0007669"/>
    <property type="project" value="UniProtKB-KW"/>
</dbReference>
<gene>
    <name evidence="11" type="ORF">Clacol_006249</name>
</gene>
<organism evidence="11 12">
    <name type="scientific">Clathrus columnatus</name>
    <dbReference type="NCBI Taxonomy" id="1419009"/>
    <lineage>
        <taxon>Eukaryota</taxon>
        <taxon>Fungi</taxon>
        <taxon>Dikarya</taxon>
        <taxon>Basidiomycota</taxon>
        <taxon>Agaricomycotina</taxon>
        <taxon>Agaricomycetes</taxon>
        <taxon>Phallomycetidae</taxon>
        <taxon>Phallales</taxon>
        <taxon>Clathraceae</taxon>
        <taxon>Clathrus</taxon>
    </lineage>
</organism>
<keyword evidence="12" id="KW-1185">Reference proteome</keyword>
<comment type="pathway">
    <text evidence="3">Secondary metabolite metabolism; methylglyoxal degradation; (R)-lactate from methylglyoxal: step 2/2.</text>
</comment>
<dbReference type="EC" id="3.1.2.6" evidence="5"/>
<evidence type="ECO:0000313" key="11">
    <source>
        <dbReference type="EMBL" id="GJJ12011.1"/>
    </source>
</evidence>
<dbReference type="Gene3D" id="3.60.15.10">
    <property type="entry name" value="Ribonuclease Z/Hydroxyacylglutathione hydrolase-like"/>
    <property type="match status" value="1"/>
</dbReference>
<feature type="domain" description="Metallo-beta-lactamase" evidence="10">
    <location>
        <begin position="32"/>
        <end position="225"/>
    </location>
</feature>
<keyword evidence="6" id="KW-0479">Metal-binding</keyword>
<dbReference type="PANTHER" id="PTHR11935">
    <property type="entry name" value="BETA LACTAMASE DOMAIN"/>
    <property type="match status" value="1"/>
</dbReference>
<evidence type="ECO:0000256" key="3">
    <source>
        <dbReference type="ARBA" id="ARBA00004963"/>
    </source>
</evidence>
<evidence type="ECO:0000256" key="5">
    <source>
        <dbReference type="ARBA" id="ARBA00011917"/>
    </source>
</evidence>
<evidence type="ECO:0000256" key="8">
    <source>
        <dbReference type="ARBA" id="ARBA00022833"/>
    </source>
</evidence>
<reference evidence="11" key="1">
    <citation type="submission" date="2021-10" db="EMBL/GenBank/DDBJ databases">
        <title>De novo Genome Assembly of Clathrus columnatus (Basidiomycota, Fungi) Using Illumina and Nanopore Sequence Data.</title>
        <authorList>
            <person name="Ogiso-Tanaka E."/>
            <person name="Itagaki H."/>
            <person name="Hosoya T."/>
            <person name="Hosaka K."/>
        </authorList>
    </citation>
    <scope>NUCLEOTIDE SEQUENCE</scope>
    <source>
        <strain evidence="11">MO-923</strain>
    </source>
</reference>
<evidence type="ECO:0000256" key="4">
    <source>
        <dbReference type="ARBA" id="ARBA00006759"/>
    </source>
</evidence>